<dbReference type="Proteomes" id="UP001239111">
    <property type="component" value="Chromosome 4"/>
</dbReference>
<dbReference type="EMBL" id="CM056744">
    <property type="protein sequence ID" value="KAJ8667936.1"/>
    <property type="molecule type" value="Genomic_DNA"/>
</dbReference>
<accession>A0ACC2NAJ9</accession>
<sequence>MLCLTRYLGLIIGDVVDEDTESWQLYLKLRQIVDIVTAPRVTVDDAETLKDLVSEHNSLYKKLFGHLEPKMHFMTHYPRLLLLNGPLINSWGMPFERKNKELKAVADAVQNNTNLPYTLAINSQLNMCYLKEFCDGIYGDYRKGPVLTDKVNPDISILFEKMRKIDQRVEELKYVEILGKEYSKGTYFLADTRGVDDPYFGVVQGVYDVSDDTYLFASIVETLYFDQKRHAYKISEKILGRRIFRINEVPRIDPMLRAREGENVYLASRYGF</sequence>
<organism evidence="1 2">
    <name type="scientific">Eretmocerus hayati</name>
    <dbReference type="NCBI Taxonomy" id="131215"/>
    <lineage>
        <taxon>Eukaryota</taxon>
        <taxon>Metazoa</taxon>
        <taxon>Ecdysozoa</taxon>
        <taxon>Arthropoda</taxon>
        <taxon>Hexapoda</taxon>
        <taxon>Insecta</taxon>
        <taxon>Pterygota</taxon>
        <taxon>Neoptera</taxon>
        <taxon>Endopterygota</taxon>
        <taxon>Hymenoptera</taxon>
        <taxon>Apocrita</taxon>
        <taxon>Proctotrupomorpha</taxon>
        <taxon>Chalcidoidea</taxon>
        <taxon>Aphelinidae</taxon>
        <taxon>Aphelininae</taxon>
        <taxon>Eretmocerus</taxon>
    </lineage>
</organism>
<reference evidence="1" key="1">
    <citation type="submission" date="2023-04" db="EMBL/GenBank/DDBJ databases">
        <title>A chromosome-level genome assembly of the parasitoid wasp Eretmocerus hayati.</title>
        <authorList>
            <person name="Zhong Y."/>
            <person name="Liu S."/>
            <person name="Liu Y."/>
        </authorList>
    </citation>
    <scope>NUCLEOTIDE SEQUENCE</scope>
    <source>
        <strain evidence="1">ZJU_SS_LIU_2023</strain>
    </source>
</reference>
<comment type="caution">
    <text evidence="1">The sequence shown here is derived from an EMBL/GenBank/DDBJ whole genome shotgun (WGS) entry which is preliminary data.</text>
</comment>
<proteinExistence type="predicted"/>
<evidence type="ECO:0000313" key="1">
    <source>
        <dbReference type="EMBL" id="KAJ8667936.1"/>
    </source>
</evidence>
<gene>
    <name evidence="1" type="ORF">QAD02_009599</name>
</gene>
<name>A0ACC2NAJ9_9HYME</name>
<keyword evidence="2" id="KW-1185">Reference proteome</keyword>
<protein>
    <submittedName>
        <fullName evidence="1">Uncharacterized protein</fullName>
    </submittedName>
</protein>
<evidence type="ECO:0000313" key="2">
    <source>
        <dbReference type="Proteomes" id="UP001239111"/>
    </source>
</evidence>